<name>A0ACB7CCI2_9ASCO</name>
<evidence type="ECO:0000313" key="2">
    <source>
        <dbReference type="Proteomes" id="UP000768646"/>
    </source>
</evidence>
<proteinExistence type="predicted"/>
<sequence>MLKLLVDKHIEYILSFSNKLIEYSEDECRKLQNINWVSNALFVLGRKDLIPRKEVIDFVMSCKYEDDTIEAFGQIPFSDPHLLNTLYAVQILTLCDSIDKVNPDKIAKFLDVSSLQDPETGAFRGYFWNEIDARFVYGAVCCLSIIDRLDTINCEKVVEWILKCQNYDGGFGEIPGSESHAGHVLSCIATLSLLKRLDAIDVNLVSSWLSERQVLSGGLNGRPEKIEDVCYSWWVFSPLVMMNRSLWIDNERLINYILSCQEEKDFEKGGISERQNGFPDLFHTSVGIISLSILKYPGLLEMSPDYFLPLEVVQKLNMNKNS</sequence>
<reference evidence="1 2" key="1">
    <citation type="journal article" date="2021" name="Commun. Biol.">
        <title>Genomic insights into the host specific adaptation of the Pneumocystis genus.</title>
        <authorList>
            <person name="Cisse O.H."/>
            <person name="Ma L."/>
            <person name="Dekker J.P."/>
            <person name="Khil P.P."/>
            <person name="Youn J.-H."/>
            <person name="Brenchley J.M."/>
            <person name="Blair R."/>
            <person name="Pahar B."/>
            <person name="Chabe M."/>
            <person name="Van Rompay K.K.A."/>
            <person name="Keesler R."/>
            <person name="Sukura A."/>
            <person name="Hirsch V."/>
            <person name="Kutty G."/>
            <person name="Liu Y."/>
            <person name="Peng L."/>
            <person name="Chen J."/>
            <person name="Song J."/>
            <person name="Weissenbacher-Lang C."/>
            <person name="Xu J."/>
            <person name="Upham N.S."/>
            <person name="Stajich J.E."/>
            <person name="Cuomo C.A."/>
            <person name="Cushion M.T."/>
            <person name="Kovacs J.A."/>
        </authorList>
    </citation>
    <scope>NUCLEOTIDE SEQUENCE [LARGE SCALE GENOMIC DNA]</scope>
    <source>
        <strain evidence="1 2">RABM</strain>
    </source>
</reference>
<accession>A0ACB7CCI2</accession>
<comment type="caution">
    <text evidence="1">The sequence shown here is derived from an EMBL/GenBank/DDBJ whole genome shotgun (WGS) entry which is preliminary data.</text>
</comment>
<gene>
    <name evidence="1" type="ORF">PORY_001365</name>
</gene>
<dbReference type="Proteomes" id="UP000768646">
    <property type="component" value="Unassembled WGS sequence"/>
</dbReference>
<evidence type="ECO:0000313" key="1">
    <source>
        <dbReference type="EMBL" id="KAG4305195.1"/>
    </source>
</evidence>
<organism evidence="1 2">
    <name type="scientific">Pneumocystis oryctolagi</name>
    <dbReference type="NCBI Taxonomy" id="42067"/>
    <lineage>
        <taxon>Eukaryota</taxon>
        <taxon>Fungi</taxon>
        <taxon>Dikarya</taxon>
        <taxon>Ascomycota</taxon>
        <taxon>Taphrinomycotina</taxon>
        <taxon>Pneumocystomycetes</taxon>
        <taxon>Pneumocystaceae</taxon>
        <taxon>Pneumocystis</taxon>
    </lineage>
</organism>
<keyword evidence="2" id="KW-1185">Reference proteome</keyword>
<protein>
    <submittedName>
        <fullName evidence="1">Uncharacterized protein</fullName>
    </submittedName>
</protein>
<dbReference type="EMBL" id="JABTEG010000004">
    <property type="protein sequence ID" value="KAG4305195.1"/>
    <property type="molecule type" value="Genomic_DNA"/>
</dbReference>